<reference evidence="2 3" key="1">
    <citation type="submission" date="2024-08" db="EMBL/GenBank/DDBJ databases">
        <title>Insights into the chromosomal genome structure of Flemingia macrophylla.</title>
        <authorList>
            <person name="Ding Y."/>
            <person name="Zhao Y."/>
            <person name="Bi W."/>
            <person name="Wu M."/>
            <person name="Zhao G."/>
            <person name="Gong Y."/>
            <person name="Li W."/>
            <person name="Zhang P."/>
        </authorList>
    </citation>
    <scope>NUCLEOTIDE SEQUENCE [LARGE SCALE GENOMIC DNA]</scope>
    <source>
        <strain evidence="2">DYQJB</strain>
        <tissue evidence="2">Leaf</tissue>
    </source>
</reference>
<protein>
    <submittedName>
        <fullName evidence="2">Uncharacterized protein</fullName>
    </submittedName>
</protein>
<gene>
    <name evidence="2" type="ORF">Fmac_018190</name>
</gene>
<proteinExistence type="predicted"/>
<keyword evidence="3" id="KW-1185">Reference proteome</keyword>
<evidence type="ECO:0000313" key="3">
    <source>
        <dbReference type="Proteomes" id="UP001603857"/>
    </source>
</evidence>
<accession>A0ABD1M4A2</accession>
<organism evidence="2 3">
    <name type="scientific">Flemingia macrophylla</name>
    <dbReference type="NCBI Taxonomy" id="520843"/>
    <lineage>
        <taxon>Eukaryota</taxon>
        <taxon>Viridiplantae</taxon>
        <taxon>Streptophyta</taxon>
        <taxon>Embryophyta</taxon>
        <taxon>Tracheophyta</taxon>
        <taxon>Spermatophyta</taxon>
        <taxon>Magnoliopsida</taxon>
        <taxon>eudicotyledons</taxon>
        <taxon>Gunneridae</taxon>
        <taxon>Pentapetalae</taxon>
        <taxon>rosids</taxon>
        <taxon>fabids</taxon>
        <taxon>Fabales</taxon>
        <taxon>Fabaceae</taxon>
        <taxon>Papilionoideae</taxon>
        <taxon>50 kb inversion clade</taxon>
        <taxon>NPAAA clade</taxon>
        <taxon>indigoferoid/millettioid clade</taxon>
        <taxon>Phaseoleae</taxon>
        <taxon>Flemingia</taxon>
    </lineage>
</organism>
<dbReference type="EMBL" id="JBGMDY010000006">
    <property type="protein sequence ID" value="KAL2330609.1"/>
    <property type="molecule type" value="Genomic_DNA"/>
</dbReference>
<dbReference type="Proteomes" id="UP001603857">
    <property type="component" value="Unassembled WGS sequence"/>
</dbReference>
<dbReference type="AlphaFoldDB" id="A0ABD1M4A2"/>
<feature type="region of interest" description="Disordered" evidence="1">
    <location>
        <begin position="1"/>
        <end position="26"/>
    </location>
</feature>
<sequence>MKSEISVKESEIDRNKRRAEEADAENERLRKELQELKLQEEESKRKMKMLEDEVAELKKTTSFSDGAGHEASQRLVKASLVRSRILLFVLFLEEHA</sequence>
<evidence type="ECO:0000313" key="2">
    <source>
        <dbReference type="EMBL" id="KAL2330609.1"/>
    </source>
</evidence>
<comment type="caution">
    <text evidence="2">The sequence shown here is derived from an EMBL/GenBank/DDBJ whole genome shotgun (WGS) entry which is preliminary data.</text>
</comment>
<evidence type="ECO:0000256" key="1">
    <source>
        <dbReference type="SAM" id="MobiDB-lite"/>
    </source>
</evidence>
<name>A0ABD1M4A2_9FABA</name>